<dbReference type="OrthoDB" id="2309723at2759"/>
<dbReference type="Proteomes" id="UP000299102">
    <property type="component" value="Unassembled WGS sequence"/>
</dbReference>
<dbReference type="InterPro" id="IPR010987">
    <property type="entry name" value="Glutathione-S-Trfase_C-like"/>
</dbReference>
<dbReference type="PROSITE" id="PS50404">
    <property type="entry name" value="GST_NTER"/>
    <property type="match status" value="1"/>
</dbReference>
<organism evidence="4 5">
    <name type="scientific">Eumeta variegata</name>
    <name type="common">Bagworm moth</name>
    <name type="synonym">Eumeta japonica</name>
    <dbReference type="NCBI Taxonomy" id="151549"/>
    <lineage>
        <taxon>Eukaryota</taxon>
        <taxon>Metazoa</taxon>
        <taxon>Ecdysozoa</taxon>
        <taxon>Arthropoda</taxon>
        <taxon>Hexapoda</taxon>
        <taxon>Insecta</taxon>
        <taxon>Pterygota</taxon>
        <taxon>Neoptera</taxon>
        <taxon>Endopterygota</taxon>
        <taxon>Lepidoptera</taxon>
        <taxon>Glossata</taxon>
        <taxon>Ditrysia</taxon>
        <taxon>Tineoidea</taxon>
        <taxon>Psychidae</taxon>
        <taxon>Oiketicinae</taxon>
        <taxon>Eumeta</taxon>
    </lineage>
</organism>
<dbReference type="Gene3D" id="3.40.30.10">
    <property type="entry name" value="Glutaredoxin"/>
    <property type="match status" value="2"/>
</dbReference>
<dbReference type="InterPro" id="IPR036249">
    <property type="entry name" value="Thioredoxin-like_sf"/>
</dbReference>
<dbReference type="InterPro" id="IPR004045">
    <property type="entry name" value="Glutathione_S-Trfase_N"/>
</dbReference>
<name>A0A4C1TX10_EUMVA</name>
<dbReference type="PANTHER" id="PTHR43969">
    <property type="entry name" value="GLUTATHIONE S TRANSFERASE D10, ISOFORM A-RELATED"/>
    <property type="match status" value="1"/>
</dbReference>
<protein>
    <submittedName>
        <fullName evidence="4">Glutathione S-transferase 1</fullName>
    </submittedName>
</protein>
<evidence type="ECO:0000259" key="3">
    <source>
        <dbReference type="PROSITE" id="PS50405"/>
    </source>
</evidence>
<keyword evidence="4" id="KW-0808">Transferase</keyword>
<dbReference type="Pfam" id="PF00043">
    <property type="entry name" value="GST_C"/>
    <property type="match status" value="1"/>
</dbReference>
<accession>A0A4C1TX10</accession>
<evidence type="ECO:0000256" key="1">
    <source>
        <dbReference type="ARBA" id="ARBA00011738"/>
    </source>
</evidence>
<dbReference type="InterPro" id="IPR004046">
    <property type="entry name" value="GST_C"/>
</dbReference>
<evidence type="ECO:0000259" key="2">
    <source>
        <dbReference type="PROSITE" id="PS50404"/>
    </source>
</evidence>
<proteinExistence type="predicted"/>
<comment type="subunit">
    <text evidence="1">Homodimer.</text>
</comment>
<sequence>MTLKLYKSDTDPGSQAAMMMINPKQTVTVLVDGDTILTDSHKICCHLNAHHGYDDDMYPREPCLRRLVHEKLDFERTVLSSALHDAVVPKTKVWWDYLTTRNFYPICQHGVQKFSDLLNSILTKDPEVAMKLCKNNMSPPSLAVVMTIQALGIKDVDYIDVDLSKDENLTEEFKKSVELACFLTMVYCACSCRSHAIAGYFISAYGSDESWYPRDPERRAVIDQRLHFNSGVLLPAFLEAEIPICIGSATSYDSKHLAKISNAYDVLETFLRKKWIAGDDLSIADLTCASTTCFLDVIVPVDSEKCIKFFFCMPIELNVLLANYVTVCSWNLLQLDTVNVIFGYLHCRQDNGSYLLNPITENDMYHVIFCYLLNY</sequence>
<dbReference type="FunFam" id="1.20.1050.10:FF:000007">
    <property type="entry name" value="Glutathione S-transferase 1-1"/>
    <property type="match status" value="1"/>
</dbReference>
<dbReference type="STRING" id="151549.A0A4C1TX10"/>
<dbReference type="EMBL" id="BGZK01000097">
    <property type="protein sequence ID" value="GBP18468.1"/>
    <property type="molecule type" value="Genomic_DNA"/>
</dbReference>
<dbReference type="AlphaFoldDB" id="A0A4C1TX10"/>
<comment type="caution">
    <text evidence="4">The sequence shown here is derived from an EMBL/GenBank/DDBJ whole genome shotgun (WGS) entry which is preliminary data.</text>
</comment>
<feature type="domain" description="GST C-terminal" evidence="3">
    <location>
        <begin position="215"/>
        <end position="306"/>
    </location>
</feature>
<feature type="domain" description="GST N-terminal" evidence="2">
    <location>
        <begin position="1"/>
        <end position="55"/>
    </location>
</feature>
<keyword evidence="5" id="KW-1185">Reference proteome</keyword>
<evidence type="ECO:0000313" key="5">
    <source>
        <dbReference type="Proteomes" id="UP000299102"/>
    </source>
</evidence>
<dbReference type="GO" id="GO:0004364">
    <property type="term" value="F:glutathione transferase activity"/>
    <property type="evidence" value="ECO:0007669"/>
    <property type="project" value="TreeGrafter"/>
</dbReference>
<evidence type="ECO:0000313" key="4">
    <source>
        <dbReference type="EMBL" id="GBP18468.1"/>
    </source>
</evidence>
<dbReference type="PANTHER" id="PTHR43969:SF9">
    <property type="entry name" value="GLUTATHIONE S TRANSFERASE D10, ISOFORM A-RELATED"/>
    <property type="match status" value="1"/>
</dbReference>
<reference evidence="4 5" key="1">
    <citation type="journal article" date="2019" name="Commun. Biol.">
        <title>The bagworm genome reveals a unique fibroin gene that provides high tensile strength.</title>
        <authorList>
            <person name="Kono N."/>
            <person name="Nakamura H."/>
            <person name="Ohtoshi R."/>
            <person name="Tomita M."/>
            <person name="Numata K."/>
            <person name="Arakawa K."/>
        </authorList>
    </citation>
    <scope>NUCLEOTIDE SEQUENCE [LARGE SCALE GENOMIC DNA]</scope>
</reference>
<dbReference type="PROSITE" id="PS50405">
    <property type="entry name" value="GST_CTER"/>
    <property type="match status" value="1"/>
</dbReference>
<dbReference type="SUPFAM" id="SSF47616">
    <property type="entry name" value="GST C-terminal domain-like"/>
    <property type="match status" value="1"/>
</dbReference>
<dbReference type="InterPro" id="IPR036282">
    <property type="entry name" value="Glutathione-S-Trfase_C_sf"/>
</dbReference>
<dbReference type="Gene3D" id="1.20.1050.10">
    <property type="match status" value="1"/>
</dbReference>
<dbReference type="SUPFAM" id="SSF52833">
    <property type="entry name" value="Thioredoxin-like"/>
    <property type="match status" value="2"/>
</dbReference>
<gene>
    <name evidence="4" type="primary">GST1</name>
    <name evidence="4" type="ORF">EVAR_93873_1</name>
</gene>
<dbReference type="GO" id="GO:0006749">
    <property type="term" value="P:glutathione metabolic process"/>
    <property type="evidence" value="ECO:0007669"/>
    <property type="project" value="TreeGrafter"/>
</dbReference>